<dbReference type="EnsemblPlants" id="QL03p023864:mrna">
    <property type="protein sequence ID" value="QL03p023864:mrna"/>
    <property type="gene ID" value="QL03p023864"/>
</dbReference>
<dbReference type="EMBL" id="LRBV02000003">
    <property type="status" value="NOT_ANNOTATED_CDS"/>
    <property type="molecule type" value="Genomic_DNA"/>
</dbReference>
<protein>
    <recommendedName>
        <fullName evidence="4">Gag-pol polyprotein</fullName>
    </recommendedName>
</protein>
<reference evidence="2" key="2">
    <citation type="submission" date="2021-01" db="UniProtKB">
        <authorList>
            <consortium name="EnsemblPlants"/>
        </authorList>
    </citation>
    <scope>IDENTIFICATION</scope>
</reference>
<feature type="compositionally biased region" description="Polar residues" evidence="1">
    <location>
        <begin position="291"/>
        <end position="302"/>
    </location>
</feature>
<dbReference type="Gramene" id="QL03p023864:mrna">
    <property type="protein sequence ID" value="QL03p023864:mrna"/>
    <property type="gene ID" value="QL03p023864"/>
</dbReference>
<name>A0A7N2L7E5_QUELO</name>
<feature type="compositionally biased region" description="Basic and acidic residues" evidence="1">
    <location>
        <begin position="82"/>
        <end position="94"/>
    </location>
</feature>
<feature type="region of interest" description="Disordered" evidence="1">
    <location>
        <begin position="75"/>
        <end position="117"/>
    </location>
</feature>
<reference evidence="2 3" key="1">
    <citation type="journal article" date="2016" name="G3 (Bethesda)">
        <title>First Draft Assembly and Annotation of the Genome of a California Endemic Oak Quercus lobata Nee (Fagaceae).</title>
        <authorList>
            <person name="Sork V.L."/>
            <person name="Fitz-Gibbon S.T."/>
            <person name="Puiu D."/>
            <person name="Crepeau M."/>
            <person name="Gugger P.F."/>
            <person name="Sherman R."/>
            <person name="Stevens K."/>
            <person name="Langley C.H."/>
            <person name="Pellegrini M."/>
            <person name="Salzberg S.L."/>
        </authorList>
    </citation>
    <scope>NUCLEOTIDE SEQUENCE [LARGE SCALE GENOMIC DNA]</scope>
    <source>
        <strain evidence="2 3">cv. SW786</strain>
    </source>
</reference>
<proteinExistence type="predicted"/>
<feature type="region of interest" description="Disordered" evidence="1">
    <location>
        <begin position="285"/>
        <end position="308"/>
    </location>
</feature>
<evidence type="ECO:0008006" key="4">
    <source>
        <dbReference type="Google" id="ProtNLM"/>
    </source>
</evidence>
<dbReference type="AlphaFoldDB" id="A0A7N2L7E5"/>
<organism evidence="2 3">
    <name type="scientific">Quercus lobata</name>
    <name type="common">Valley oak</name>
    <dbReference type="NCBI Taxonomy" id="97700"/>
    <lineage>
        <taxon>Eukaryota</taxon>
        <taxon>Viridiplantae</taxon>
        <taxon>Streptophyta</taxon>
        <taxon>Embryophyta</taxon>
        <taxon>Tracheophyta</taxon>
        <taxon>Spermatophyta</taxon>
        <taxon>Magnoliopsida</taxon>
        <taxon>eudicotyledons</taxon>
        <taxon>Gunneridae</taxon>
        <taxon>Pentapetalae</taxon>
        <taxon>rosids</taxon>
        <taxon>fabids</taxon>
        <taxon>Fagales</taxon>
        <taxon>Fagaceae</taxon>
        <taxon>Quercus</taxon>
    </lineage>
</organism>
<dbReference type="Proteomes" id="UP000594261">
    <property type="component" value="Chromosome 3"/>
</dbReference>
<sequence>MIVITESKDVDPIPIDELVGSFQSYESDLPKTNKSKSMALKTIDDVEDYGFDDELSSTKIAYLAKNFRNFLRNNNRRARNRNTADSKNVKKNDIAKNNNAQKSKDRESKGKAMAATLSDDEVFDHESESDQEGNFMAFTAIVEGAYNKLCKIVAKDAMSVELGLKKINTPEQEKKNFLLKLFDANELLNSVKIENMSLLEKVKSLELKLSISREQIDRTSTSKLDEMLHVQKSVSDQTSLGFVKNGSTIVVNTPKFVPATSSSVVRQTLSNVKFHNVVSPASRRTRVDLSVSESKNSNQSGSKENHKP</sequence>
<evidence type="ECO:0000256" key="1">
    <source>
        <dbReference type="SAM" id="MobiDB-lite"/>
    </source>
</evidence>
<evidence type="ECO:0000313" key="3">
    <source>
        <dbReference type="Proteomes" id="UP000594261"/>
    </source>
</evidence>
<accession>A0A7N2L7E5</accession>
<evidence type="ECO:0000313" key="2">
    <source>
        <dbReference type="EnsemblPlants" id="QL03p023864:mrna"/>
    </source>
</evidence>
<dbReference type="InParanoid" id="A0A7N2L7E5"/>
<keyword evidence="3" id="KW-1185">Reference proteome</keyword>